<feature type="compositionally biased region" description="Basic residues" evidence="1">
    <location>
        <begin position="16"/>
        <end position="29"/>
    </location>
</feature>
<evidence type="ECO:0000313" key="3">
    <source>
        <dbReference type="Proteomes" id="UP000756346"/>
    </source>
</evidence>
<dbReference type="GeneID" id="70177427"/>
<feature type="region of interest" description="Disordered" evidence="1">
    <location>
        <begin position="1"/>
        <end position="33"/>
    </location>
</feature>
<gene>
    <name evidence="2" type="ORF">B0I36DRAFT_110895</name>
</gene>
<evidence type="ECO:0000313" key="2">
    <source>
        <dbReference type="EMBL" id="KAH7033615.1"/>
    </source>
</evidence>
<organism evidence="2 3">
    <name type="scientific">Microdochium trichocladiopsis</name>
    <dbReference type="NCBI Taxonomy" id="1682393"/>
    <lineage>
        <taxon>Eukaryota</taxon>
        <taxon>Fungi</taxon>
        <taxon>Dikarya</taxon>
        <taxon>Ascomycota</taxon>
        <taxon>Pezizomycotina</taxon>
        <taxon>Sordariomycetes</taxon>
        <taxon>Xylariomycetidae</taxon>
        <taxon>Xylariales</taxon>
        <taxon>Microdochiaceae</taxon>
        <taxon>Microdochium</taxon>
    </lineage>
</organism>
<dbReference type="Proteomes" id="UP000756346">
    <property type="component" value="Unassembled WGS sequence"/>
</dbReference>
<dbReference type="EMBL" id="JAGTJQ010000004">
    <property type="protein sequence ID" value="KAH7033615.1"/>
    <property type="molecule type" value="Genomic_DNA"/>
</dbReference>
<feature type="compositionally biased region" description="Polar residues" evidence="1">
    <location>
        <begin position="1"/>
        <end position="12"/>
    </location>
</feature>
<sequence>MAPSSHFGQSSYSHDRHNKRSKSSRHPSKPRVDLVHREHSGAVDFLFAVIELGVSDGYIVNPLHDTWGNPLPPSVKEEFTHSWGEPQVYRYKDGDVFEASDYAWRRGANNNLDEDVLVYRFTSDRSGSEAGPVYCESYGTGWTLFNCGPFVPAVVAHTDVTNCTMVELGNVLDPASDAYYNAWGSLRLEIDGPITRVGTSADSPKHIAPPASWIPSIVPEPYRSTDPRSPPEGGRGLGGQFGIIIGLMALGQAPGRLREAFTTTWRGYRWLARRDDLAFTGFPRGVLVHIAVDPTRQDPETAFAAIAYAEACEAIILDNTGATSHPHSRHSRR</sequence>
<dbReference type="AlphaFoldDB" id="A0A9P8Y7I4"/>
<protein>
    <submittedName>
        <fullName evidence="2">Uncharacterized protein</fullName>
    </submittedName>
</protein>
<evidence type="ECO:0000256" key="1">
    <source>
        <dbReference type="SAM" id="MobiDB-lite"/>
    </source>
</evidence>
<reference evidence="2" key="1">
    <citation type="journal article" date="2021" name="Nat. Commun.">
        <title>Genetic determinants of endophytism in the Arabidopsis root mycobiome.</title>
        <authorList>
            <person name="Mesny F."/>
            <person name="Miyauchi S."/>
            <person name="Thiergart T."/>
            <person name="Pickel B."/>
            <person name="Atanasova L."/>
            <person name="Karlsson M."/>
            <person name="Huettel B."/>
            <person name="Barry K.W."/>
            <person name="Haridas S."/>
            <person name="Chen C."/>
            <person name="Bauer D."/>
            <person name="Andreopoulos W."/>
            <person name="Pangilinan J."/>
            <person name="LaButti K."/>
            <person name="Riley R."/>
            <person name="Lipzen A."/>
            <person name="Clum A."/>
            <person name="Drula E."/>
            <person name="Henrissat B."/>
            <person name="Kohler A."/>
            <person name="Grigoriev I.V."/>
            <person name="Martin F.M."/>
            <person name="Hacquard S."/>
        </authorList>
    </citation>
    <scope>NUCLEOTIDE SEQUENCE</scope>
    <source>
        <strain evidence="2">MPI-CAGE-CH-0230</strain>
    </source>
</reference>
<accession>A0A9P8Y7I4</accession>
<comment type="caution">
    <text evidence="2">The sequence shown here is derived from an EMBL/GenBank/DDBJ whole genome shotgun (WGS) entry which is preliminary data.</text>
</comment>
<dbReference type="OrthoDB" id="5243686at2759"/>
<keyword evidence="3" id="KW-1185">Reference proteome</keyword>
<proteinExistence type="predicted"/>
<name>A0A9P8Y7I4_9PEZI</name>
<dbReference type="RefSeq" id="XP_046014447.1">
    <property type="nucleotide sequence ID" value="XM_046147881.1"/>
</dbReference>